<dbReference type="InterPro" id="IPR036890">
    <property type="entry name" value="HATPase_C_sf"/>
</dbReference>
<proteinExistence type="predicted"/>
<dbReference type="Gene3D" id="3.30.565.10">
    <property type="entry name" value="Histidine kinase-like ATPase, C-terminal domain"/>
    <property type="match status" value="1"/>
</dbReference>
<evidence type="ECO:0000256" key="9">
    <source>
        <dbReference type="SAM" id="MobiDB-lite"/>
    </source>
</evidence>
<evidence type="ECO:0000256" key="8">
    <source>
        <dbReference type="ARBA" id="ARBA00023012"/>
    </source>
</evidence>
<feature type="region of interest" description="Disordered" evidence="9">
    <location>
        <begin position="175"/>
        <end position="198"/>
    </location>
</feature>
<evidence type="ECO:0000256" key="3">
    <source>
        <dbReference type="ARBA" id="ARBA00022553"/>
    </source>
</evidence>
<sequence>MKELSLHLLDIAQNSIAAGAHHVDLTVEEAGDRITLTVADDGCGMSPEFLAQVTDPFTTTRTTRKVGLGLPLLRLAAEQTGGALEVESREGVGTTVTAVFHAGHIDCPPLGDMAATVALLAQGLPEETELSYTYKTGRGAFTFDTAEARAILGPEVPLSLPEVAQWIEGYLAEGEAGVRPEPAPERGTKLDTVREGTR</sequence>
<evidence type="ECO:0000256" key="5">
    <source>
        <dbReference type="ARBA" id="ARBA00022741"/>
    </source>
</evidence>
<name>A0A9D2NWH4_9FIRM</name>
<reference evidence="11" key="1">
    <citation type="journal article" date="2021" name="PeerJ">
        <title>Extensive microbial diversity within the chicken gut microbiome revealed by metagenomics and culture.</title>
        <authorList>
            <person name="Gilroy R."/>
            <person name="Ravi A."/>
            <person name="Getino M."/>
            <person name="Pursley I."/>
            <person name="Horton D.L."/>
            <person name="Alikhan N.F."/>
            <person name="Baker D."/>
            <person name="Gharbi K."/>
            <person name="Hall N."/>
            <person name="Watson M."/>
            <person name="Adriaenssens E.M."/>
            <person name="Foster-Nyarko E."/>
            <person name="Jarju S."/>
            <person name="Secka A."/>
            <person name="Antonio M."/>
            <person name="Oren A."/>
            <person name="Chaudhuri R.R."/>
            <person name="La Ragione R."/>
            <person name="Hildebrand F."/>
            <person name="Pallen M.J."/>
        </authorList>
    </citation>
    <scope>NUCLEOTIDE SEQUENCE</scope>
    <source>
        <strain evidence="11">CHK186-1790</strain>
    </source>
</reference>
<feature type="compositionally biased region" description="Basic and acidic residues" evidence="9">
    <location>
        <begin position="176"/>
        <end position="198"/>
    </location>
</feature>
<dbReference type="Pfam" id="PF02518">
    <property type="entry name" value="HATPase_c"/>
    <property type="match status" value="1"/>
</dbReference>
<keyword evidence="8" id="KW-0902">Two-component regulatory system</keyword>
<keyword evidence="5" id="KW-0547">Nucleotide-binding</keyword>
<keyword evidence="3" id="KW-0597">Phosphoprotein</keyword>
<protein>
    <recommendedName>
        <fullName evidence="2">histidine kinase</fullName>
        <ecNumber evidence="2">2.7.13.3</ecNumber>
    </recommendedName>
</protein>
<dbReference type="Proteomes" id="UP000823882">
    <property type="component" value="Unassembled WGS sequence"/>
</dbReference>
<evidence type="ECO:0000313" key="12">
    <source>
        <dbReference type="Proteomes" id="UP000823882"/>
    </source>
</evidence>
<dbReference type="GO" id="GO:0005524">
    <property type="term" value="F:ATP binding"/>
    <property type="evidence" value="ECO:0007669"/>
    <property type="project" value="UniProtKB-KW"/>
</dbReference>
<dbReference type="PANTHER" id="PTHR43065">
    <property type="entry name" value="SENSOR HISTIDINE KINASE"/>
    <property type="match status" value="1"/>
</dbReference>
<evidence type="ECO:0000256" key="6">
    <source>
        <dbReference type="ARBA" id="ARBA00022777"/>
    </source>
</evidence>
<keyword evidence="4" id="KW-0808">Transferase</keyword>
<dbReference type="PANTHER" id="PTHR43065:SF10">
    <property type="entry name" value="PEROXIDE STRESS-ACTIVATED HISTIDINE KINASE MAK3"/>
    <property type="match status" value="1"/>
</dbReference>
<dbReference type="InterPro" id="IPR005467">
    <property type="entry name" value="His_kinase_dom"/>
</dbReference>
<dbReference type="GO" id="GO:0004673">
    <property type="term" value="F:protein histidine kinase activity"/>
    <property type="evidence" value="ECO:0007669"/>
    <property type="project" value="UniProtKB-EC"/>
</dbReference>
<keyword evidence="7 11" id="KW-0067">ATP-binding</keyword>
<dbReference type="PRINTS" id="PR00344">
    <property type="entry name" value="BCTRLSENSOR"/>
</dbReference>
<dbReference type="SMART" id="SM00387">
    <property type="entry name" value="HATPase_c"/>
    <property type="match status" value="1"/>
</dbReference>
<evidence type="ECO:0000259" key="10">
    <source>
        <dbReference type="PROSITE" id="PS50109"/>
    </source>
</evidence>
<organism evidence="11 12">
    <name type="scientific">Candidatus Intestinimonas pullistercoris</name>
    <dbReference type="NCBI Taxonomy" id="2838623"/>
    <lineage>
        <taxon>Bacteria</taxon>
        <taxon>Bacillati</taxon>
        <taxon>Bacillota</taxon>
        <taxon>Clostridia</taxon>
        <taxon>Eubacteriales</taxon>
        <taxon>Intestinimonas</taxon>
    </lineage>
</organism>
<feature type="domain" description="Histidine kinase" evidence="10">
    <location>
        <begin position="1"/>
        <end position="104"/>
    </location>
</feature>
<comment type="catalytic activity">
    <reaction evidence="1">
        <text>ATP + protein L-histidine = ADP + protein N-phospho-L-histidine.</text>
        <dbReference type="EC" id="2.7.13.3"/>
    </reaction>
</comment>
<dbReference type="EMBL" id="DWWJ01000002">
    <property type="protein sequence ID" value="HJC39951.1"/>
    <property type="molecule type" value="Genomic_DNA"/>
</dbReference>
<evidence type="ECO:0000256" key="4">
    <source>
        <dbReference type="ARBA" id="ARBA00022679"/>
    </source>
</evidence>
<dbReference type="AlphaFoldDB" id="A0A9D2NWH4"/>
<dbReference type="SUPFAM" id="SSF55874">
    <property type="entry name" value="ATPase domain of HSP90 chaperone/DNA topoisomerase II/histidine kinase"/>
    <property type="match status" value="1"/>
</dbReference>
<keyword evidence="6" id="KW-0418">Kinase</keyword>
<reference evidence="11" key="2">
    <citation type="submission" date="2021-04" db="EMBL/GenBank/DDBJ databases">
        <authorList>
            <person name="Gilroy R."/>
        </authorList>
    </citation>
    <scope>NUCLEOTIDE SEQUENCE</scope>
    <source>
        <strain evidence="11">CHK186-1790</strain>
    </source>
</reference>
<gene>
    <name evidence="11" type="ORF">H9701_00170</name>
</gene>
<comment type="caution">
    <text evidence="11">The sequence shown here is derived from an EMBL/GenBank/DDBJ whole genome shotgun (WGS) entry which is preliminary data.</text>
</comment>
<dbReference type="InterPro" id="IPR004358">
    <property type="entry name" value="Sig_transdc_His_kin-like_C"/>
</dbReference>
<dbReference type="InterPro" id="IPR003594">
    <property type="entry name" value="HATPase_dom"/>
</dbReference>
<evidence type="ECO:0000256" key="7">
    <source>
        <dbReference type="ARBA" id="ARBA00022840"/>
    </source>
</evidence>
<evidence type="ECO:0000313" key="11">
    <source>
        <dbReference type="EMBL" id="HJC39951.1"/>
    </source>
</evidence>
<dbReference type="GO" id="GO:0000160">
    <property type="term" value="P:phosphorelay signal transduction system"/>
    <property type="evidence" value="ECO:0007669"/>
    <property type="project" value="UniProtKB-KW"/>
</dbReference>
<accession>A0A9D2NWH4</accession>
<dbReference type="EC" id="2.7.13.3" evidence="2"/>
<evidence type="ECO:0000256" key="2">
    <source>
        <dbReference type="ARBA" id="ARBA00012438"/>
    </source>
</evidence>
<evidence type="ECO:0000256" key="1">
    <source>
        <dbReference type="ARBA" id="ARBA00000085"/>
    </source>
</evidence>
<dbReference type="PROSITE" id="PS50109">
    <property type="entry name" value="HIS_KIN"/>
    <property type="match status" value="1"/>
</dbReference>